<evidence type="ECO:0000256" key="1">
    <source>
        <dbReference type="ARBA" id="ARBA00022801"/>
    </source>
</evidence>
<dbReference type="InterPro" id="IPR021109">
    <property type="entry name" value="Peptidase_aspartic_dom_sf"/>
</dbReference>
<dbReference type="EC" id="3.4.23.-" evidence="3"/>
<reference evidence="3 4" key="1">
    <citation type="submission" date="2024-05" db="EMBL/GenBank/DDBJ databases">
        <authorList>
            <person name="Park S."/>
        </authorList>
    </citation>
    <scope>NUCLEOTIDE SEQUENCE [LARGE SCALE GENOMIC DNA]</scope>
    <source>
        <strain evidence="3 4">DGU5</strain>
    </source>
</reference>
<proteinExistence type="predicted"/>
<keyword evidence="1 3" id="KW-0378">Hydrolase</keyword>
<dbReference type="NCBIfam" id="TIGR02281">
    <property type="entry name" value="clan_AA_DTGA"/>
    <property type="match status" value="1"/>
</dbReference>
<dbReference type="InterPro" id="IPR001969">
    <property type="entry name" value="Aspartic_peptidase_AS"/>
</dbReference>
<sequence>MNLGPPLAATCLVGLAIGFGIPMDQGEPAPDQLAPAEPGNVASKSIWNDDVILPRAGDGHFYAEVQLDTAPTRMLIDTGATMIALTEEDALAAGLYWDDADLATVARGASGPVRGVFVTLPHVSLGGIEAHDVAGVVVPEGLPVSLLGQSFLTHVNKVAIEDDAMVLSQ</sequence>
<organism evidence="3 4">
    <name type="scientific">Aurantiacibacter flavus</name>
    <dbReference type="NCBI Taxonomy" id="3145232"/>
    <lineage>
        <taxon>Bacteria</taxon>
        <taxon>Pseudomonadati</taxon>
        <taxon>Pseudomonadota</taxon>
        <taxon>Alphaproteobacteria</taxon>
        <taxon>Sphingomonadales</taxon>
        <taxon>Erythrobacteraceae</taxon>
        <taxon>Aurantiacibacter</taxon>
    </lineage>
</organism>
<gene>
    <name evidence="3" type="ORF">ABDJ38_14555</name>
</gene>
<dbReference type="GO" id="GO:0008233">
    <property type="term" value="F:peptidase activity"/>
    <property type="evidence" value="ECO:0007669"/>
    <property type="project" value="UniProtKB-KW"/>
</dbReference>
<name>A0ABV0D0A9_9SPHN</name>
<dbReference type="RefSeq" id="WP_346785855.1">
    <property type="nucleotide sequence ID" value="NZ_JBDLBR010000005.1"/>
</dbReference>
<dbReference type="SUPFAM" id="SSF50630">
    <property type="entry name" value="Acid proteases"/>
    <property type="match status" value="1"/>
</dbReference>
<evidence type="ECO:0000313" key="3">
    <source>
        <dbReference type="EMBL" id="MEN7538401.1"/>
    </source>
</evidence>
<comment type="caution">
    <text evidence="3">The sequence shown here is derived from an EMBL/GenBank/DDBJ whole genome shotgun (WGS) entry which is preliminary data.</text>
</comment>
<keyword evidence="3" id="KW-0645">Protease</keyword>
<evidence type="ECO:0000313" key="4">
    <source>
        <dbReference type="Proteomes" id="UP001484535"/>
    </source>
</evidence>
<dbReference type="Pfam" id="PF13975">
    <property type="entry name" value="gag-asp_proteas"/>
    <property type="match status" value="1"/>
</dbReference>
<dbReference type="InterPro" id="IPR034122">
    <property type="entry name" value="Retropepsin-like_bacterial"/>
</dbReference>
<dbReference type="Proteomes" id="UP001484535">
    <property type="component" value="Unassembled WGS sequence"/>
</dbReference>
<accession>A0ABV0D0A9</accession>
<feature type="domain" description="Peptidase A2" evidence="2">
    <location>
        <begin position="72"/>
        <end position="151"/>
    </location>
</feature>
<dbReference type="PROSITE" id="PS00141">
    <property type="entry name" value="ASP_PROTEASE"/>
    <property type="match status" value="1"/>
</dbReference>
<dbReference type="InterPro" id="IPR011969">
    <property type="entry name" value="Clan_AA_Asp_peptidase_C"/>
</dbReference>
<dbReference type="GO" id="GO:0006508">
    <property type="term" value="P:proteolysis"/>
    <property type="evidence" value="ECO:0007669"/>
    <property type="project" value="UniProtKB-KW"/>
</dbReference>
<protein>
    <submittedName>
        <fullName evidence="3">TIGR02281 family clan AA aspartic protease</fullName>
        <ecNumber evidence="3">3.4.23.-</ecNumber>
    </submittedName>
</protein>
<dbReference type="InterPro" id="IPR001995">
    <property type="entry name" value="Peptidase_A2_cat"/>
</dbReference>
<dbReference type="PROSITE" id="PS50175">
    <property type="entry name" value="ASP_PROT_RETROV"/>
    <property type="match status" value="1"/>
</dbReference>
<evidence type="ECO:0000259" key="2">
    <source>
        <dbReference type="PROSITE" id="PS50175"/>
    </source>
</evidence>
<dbReference type="Gene3D" id="2.40.70.10">
    <property type="entry name" value="Acid Proteases"/>
    <property type="match status" value="1"/>
</dbReference>
<keyword evidence="4" id="KW-1185">Reference proteome</keyword>
<dbReference type="CDD" id="cd05483">
    <property type="entry name" value="retropepsin_like_bacteria"/>
    <property type="match status" value="1"/>
</dbReference>
<dbReference type="EMBL" id="JBDLBR010000005">
    <property type="protein sequence ID" value="MEN7538401.1"/>
    <property type="molecule type" value="Genomic_DNA"/>
</dbReference>